<name>A0A8K0P5R3_LADFU</name>
<organism evidence="1 2">
    <name type="scientific">Ladona fulva</name>
    <name type="common">Scarce chaser dragonfly</name>
    <name type="synonym">Libellula fulva</name>
    <dbReference type="NCBI Taxonomy" id="123851"/>
    <lineage>
        <taxon>Eukaryota</taxon>
        <taxon>Metazoa</taxon>
        <taxon>Ecdysozoa</taxon>
        <taxon>Arthropoda</taxon>
        <taxon>Hexapoda</taxon>
        <taxon>Insecta</taxon>
        <taxon>Pterygota</taxon>
        <taxon>Palaeoptera</taxon>
        <taxon>Odonata</taxon>
        <taxon>Epiprocta</taxon>
        <taxon>Anisoptera</taxon>
        <taxon>Libelluloidea</taxon>
        <taxon>Libellulidae</taxon>
        <taxon>Ladona</taxon>
    </lineage>
</organism>
<accession>A0A8K0P5R3</accession>
<dbReference type="Proteomes" id="UP000792457">
    <property type="component" value="Unassembled WGS sequence"/>
</dbReference>
<keyword evidence="2" id="KW-1185">Reference proteome</keyword>
<gene>
    <name evidence="1" type="ORF">J437_LFUL009738</name>
</gene>
<dbReference type="PANTHER" id="PTHR33053">
    <property type="entry name" value="PROTEIN, PUTATIVE-RELATED"/>
    <property type="match status" value="1"/>
</dbReference>
<reference evidence="1" key="2">
    <citation type="submission" date="2017-10" db="EMBL/GenBank/DDBJ databases">
        <title>Ladona fulva Genome sequencing and assembly.</title>
        <authorList>
            <person name="Murali S."/>
            <person name="Richards S."/>
            <person name="Bandaranaike D."/>
            <person name="Bellair M."/>
            <person name="Blankenburg K."/>
            <person name="Chao H."/>
            <person name="Dinh H."/>
            <person name="Doddapaneni H."/>
            <person name="Dugan-Rocha S."/>
            <person name="Elkadiri S."/>
            <person name="Gnanaolivu R."/>
            <person name="Hernandez B."/>
            <person name="Skinner E."/>
            <person name="Javaid M."/>
            <person name="Lee S."/>
            <person name="Li M."/>
            <person name="Ming W."/>
            <person name="Munidasa M."/>
            <person name="Muniz J."/>
            <person name="Nguyen L."/>
            <person name="Hughes D."/>
            <person name="Osuji N."/>
            <person name="Pu L.-L."/>
            <person name="Puazo M."/>
            <person name="Qu C."/>
            <person name="Quiroz J."/>
            <person name="Raj R."/>
            <person name="Weissenberger G."/>
            <person name="Xin Y."/>
            <person name="Zou X."/>
            <person name="Han Y."/>
            <person name="Worley K."/>
            <person name="Muzny D."/>
            <person name="Gibbs R."/>
        </authorList>
    </citation>
    <scope>NUCLEOTIDE SEQUENCE</scope>
    <source>
        <strain evidence="1">Sampled in the wild</strain>
    </source>
</reference>
<evidence type="ECO:0000313" key="2">
    <source>
        <dbReference type="Proteomes" id="UP000792457"/>
    </source>
</evidence>
<reference evidence="1" key="1">
    <citation type="submission" date="2013-04" db="EMBL/GenBank/DDBJ databases">
        <authorList>
            <person name="Qu J."/>
            <person name="Murali S.C."/>
            <person name="Bandaranaike D."/>
            <person name="Bellair M."/>
            <person name="Blankenburg K."/>
            <person name="Chao H."/>
            <person name="Dinh H."/>
            <person name="Doddapaneni H."/>
            <person name="Downs B."/>
            <person name="Dugan-Rocha S."/>
            <person name="Elkadiri S."/>
            <person name="Gnanaolivu R.D."/>
            <person name="Hernandez B."/>
            <person name="Javaid M."/>
            <person name="Jayaseelan J.C."/>
            <person name="Lee S."/>
            <person name="Li M."/>
            <person name="Ming W."/>
            <person name="Munidasa M."/>
            <person name="Muniz J."/>
            <person name="Nguyen L."/>
            <person name="Ongeri F."/>
            <person name="Osuji N."/>
            <person name="Pu L.-L."/>
            <person name="Puazo M."/>
            <person name="Qu C."/>
            <person name="Quiroz J."/>
            <person name="Raj R."/>
            <person name="Weissenberger G."/>
            <person name="Xin Y."/>
            <person name="Zou X."/>
            <person name="Han Y."/>
            <person name="Richards S."/>
            <person name="Worley K."/>
            <person name="Muzny D."/>
            <person name="Gibbs R."/>
        </authorList>
    </citation>
    <scope>NUCLEOTIDE SEQUENCE</scope>
    <source>
        <strain evidence="1">Sampled in the wild</strain>
    </source>
</reference>
<dbReference type="OrthoDB" id="10015795at2759"/>
<proteinExistence type="predicted"/>
<sequence length="592" mass="67523">MKKLRRIFVLKTLGRNFVNGLLTITKVNSLLKILKSHDCFSSLPADSRTLLKTPRSTNIKDIGGGGKYCHFGIREKVTQISYINLYPIVREHQLIKLQTNVDGLPLLQSSRSNLWPILIALEDHDFIPPFVVFHGTSKPENVEMYMADYVQEISKLIEDGIECMGRNYKICVTSYICDAPARAFLAQIKGHTGYFSCSKCKIKGIYTSNGVVFDKFESPLRTHDDFVNMTDEQHHLPNKTSPLIVIPGINMVDHFPFEYMHLVCLGVMRKILYSFMKGSNYKVRLTATILDQLSVKIVNLRPYIPSEFGRKSRSLQELLRWKAMEFRQILLYTGPLLFPKFLSCDVYNHFISLHYAIRILSSRLYASQQLQYARSLLKNFVSNFPLVYSLPSLSYNVHGLLHLADDVQLHGPLDNFSAFKFENKLQQLKKLIRKHDKPLQQIARRIFEKEMAMKVQEVCNYPVLKKASGINSALPLGLVNPIYNSVEFKDFKITQKRPNNCVVMKNGDICVVQLIANKFGKPHFLGHKFKDVSDFYSKPGSSQVIGIHCAKGLSQAQLLPVSGIKNKALMIPLDPHNGDESFYIAEMLHISL</sequence>
<comment type="caution">
    <text evidence="1">The sequence shown here is derived from an EMBL/GenBank/DDBJ whole genome shotgun (WGS) entry which is preliminary data.</text>
</comment>
<dbReference type="EMBL" id="KZ308581">
    <property type="protein sequence ID" value="KAG8231889.1"/>
    <property type="molecule type" value="Genomic_DNA"/>
</dbReference>
<protein>
    <submittedName>
        <fullName evidence="1">Uncharacterized protein</fullName>
    </submittedName>
</protein>
<evidence type="ECO:0000313" key="1">
    <source>
        <dbReference type="EMBL" id="KAG8231889.1"/>
    </source>
</evidence>
<dbReference type="AlphaFoldDB" id="A0A8K0P5R3"/>